<keyword evidence="2" id="KW-1185">Reference proteome</keyword>
<evidence type="ECO:0000313" key="1">
    <source>
        <dbReference type="EMBL" id="ORA74282.1"/>
    </source>
</evidence>
<protein>
    <recommendedName>
        <fullName evidence="3">PE-PGRS family protein</fullName>
    </recommendedName>
</protein>
<dbReference type="STRING" id="53376.BST25_10885"/>
<reference evidence="1 2" key="1">
    <citation type="submission" date="2017-02" db="EMBL/GenBank/DDBJ databases">
        <title>The new phylogeny of genus Mycobacterium.</title>
        <authorList>
            <person name="Tortoli E."/>
            <person name="Trovato A."/>
            <person name="Cirillo D.M."/>
        </authorList>
    </citation>
    <scope>NUCLEOTIDE SEQUENCE [LARGE SCALE GENOMIC DNA]</scope>
    <source>
        <strain evidence="1 2">DSM 44471</strain>
    </source>
</reference>
<evidence type="ECO:0000313" key="2">
    <source>
        <dbReference type="Proteomes" id="UP000192566"/>
    </source>
</evidence>
<dbReference type="Proteomes" id="UP000192566">
    <property type="component" value="Unassembled WGS sequence"/>
</dbReference>
<accession>A0A1X0DQ54</accession>
<proteinExistence type="predicted"/>
<dbReference type="EMBL" id="MVHR01000012">
    <property type="protein sequence ID" value="ORA74282.1"/>
    <property type="molecule type" value="Genomic_DNA"/>
</dbReference>
<gene>
    <name evidence="1" type="ORF">BST25_10885</name>
</gene>
<dbReference type="AlphaFoldDB" id="A0A1X0DQ54"/>
<name>A0A1X0DQ54_MYCHE</name>
<evidence type="ECO:0008006" key="3">
    <source>
        <dbReference type="Google" id="ProtNLM"/>
    </source>
</evidence>
<sequence>MVVDLAARPHITAGVALASAAVIAAGPIAQHLPDLHLARHLPTVSVSDIALTDASSALDLFSGVENELASLANGASAAAVPAATVGAFVNPITTWANVLQTTANNLGVLGQEWLADPFPVASQVVINELGFGNIFATTINSAGTAFWNGLASAGSSGLAKTMFTAGTALAAGNLSGAIAAWTNLEIGLITSAGFGFLPALAIPGDIATNFGKLVTQAFSATTLVQAVLPSIFYVAAYVPTAFGDAAQGVINAVRAGDPVGALSAIVNAPANVTGGLLNGFQPIVGSATFGLIGPPGIGSNILSDLGINVPPLLSQSIGAKAGQNTSSLLPGAFTTFGATVQTQLTSLWNTATADLGKIFNQTFPSLGGLATALQGVPAALSPLGAIVGNATGQIGSLLNNVGGQVMTLLLNLLKLL</sequence>
<organism evidence="1 2">
    <name type="scientific">Mycobacterium heidelbergense</name>
    <dbReference type="NCBI Taxonomy" id="53376"/>
    <lineage>
        <taxon>Bacteria</taxon>
        <taxon>Bacillati</taxon>
        <taxon>Actinomycetota</taxon>
        <taxon>Actinomycetes</taxon>
        <taxon>Mycobacteriales</taxon>
        <taxon>Mycobacteriaceae</taxon>
        <taxon>Mycobacterium</taxon>
        <taxon>Mycobacterium simiae complex</taxon>
    </lineage>
</organism>
<comment type="caution">
    <text evidence="1">The sequence shown here is derived from an EMBL/GenBank/DDBJ whole genome shotgun (WGS) entry which is preliminary data.</text>
</comment>